<dbReference type="Proteomes" id="UP000295783">
    <property type="component" value="Unassembled WGS sequence"/>
</dbReference>
<comment type="caution">
    <text evidence="1">The sequence shown here is derived from an EMBL/GenBank/DDBJ whole genome shotgun (WGS) entry which is preliminary data.</text>
</comment>
<evidence type="ECO:0000313" key="1">
    <source>
        <dbReference type="EMBL" id="TDQ78837.1"/>
    </source>
</evidence>
<dbReference type="EMBL" id="SNYW01000012">
    <property type="protein sequence ID" value="TDQ78837.1"/>
    <property type="molecule type" value="Genomic_DNA"/>
</dbReference>
<name>A0A4R6WLG9_9PROT</name>
<evidence type="ECO:0008006" key="3">
    <source>
        <dbReference type="Google" id="ProtNLM"/>
    </source>
</evidence>
<dbReference type="AlphaFoldDB" id="A0A4R6WLG9"/>
<dbReference type="PIRSF" id="PIRSF032131">
    <property type="entry name" value="UCP032131"/>
    <property type="match status" value="1"/>
</dbReference>
<reference evidence="1 2" key="1">
    <citation type="submission" date="2019-03" db="EMBL/GenBank/DDBJ databases">
        <title>Genomic Encyclopedia of Type Strains, Phase III (KMG-III): the genomes of soil and plant-associated and newly described type strains.</title>
        <authorList>
            <person name="Whitman W."/>
        </authorList>
    </citation>
    <scope>NUCLEOTIDE SEQUENCE [LARGE SCALE GENOMIC DNA]</scope>
    <source>
        <strain evidence="1 2">CGMCC 1.7660</strain>
    </source>
</reference>
<dbReference type="Pfam" id="PF06676">
    <property type="entry name" value="DUF1178"/>
    <property type="match status" value="1"/>
</dbReference>
<gene>
    <name evidence="1" type="ORF">A8950_3298</name>
</gene>
<evidence type="ECO:0000313" key="2">
    <source>
        <dbReference type="Proteomes" id="UP000295783"/>
    </source>
</evidence>
<proteinExistence type="predicted"/>
<protein>
    <recommendedName>
        <fullName evidence="3">DUF1178 family protein</fullName>
    </recommendedName>
</protein>
<dbReference type="OrthoDB" id="9799894at2"/>
<organism evidence="1 2">
    <name type="scientific">Dongia mobilis</name>
    <dbReference type="NCBI Taxonomy" id="578943"/>
    <lineage>
        <taxon>Bacteria</taxon>
        <taxon>Pseudomonadati</taxon>
        <taxon>Pseudomonadota</taxon>
        <taxon>Alphaproteobacteria</taxon>
        <taxon>Rhodospirillales</taxon>
        <taxon>Dongiaceae</taxon>
        <taxon>Dongia</taxon>
    </lineage>
</organism>
<sequence>MILFQLSCSRNHSFDIWFKDGNSADRQLSRRMVECPECGDRKVAKALMAPRIGSAGKDDSPNMAVMAKAMRDQLAEMRRKVEENCDYVGERFADEARKIHYGEAQARGIYGEASDEQHRELAEEGIEVARVPWLPRDDA</sequence>
<dbReference type="InterPro" id="IPR009562">
    <property type="entry name" value="DUF1178"/>
</dbReference>
<dbReference type="RefSeq" id="WP_133614749.1">
    <property type="nucleotide sequence ID" value="NZ_SNYW01000012.1"/>
</dbReference>
<accession>A0A4R6WLG9</accession>
<keyword evidence="2" id="KW-1185">Reference proteome</keyword>